<proteinExistence type="predicted"/>
<name>A0ABZ1RWS6_9ACTN</name>
<keyword evidence="1" id="KW-0614">Plasmid</keyword>
<geneLocation type="plasmid" evidence="1 2">
    <name>unnamed1</name>
</geneLocation>
<dbReference type="EMBL" id="CP108058">
    <property type="protein sequence ID" value="WUO51322.1"/>
    <property type="molecule type" value="Genomic_DNA"/>
</dbReference>
<evidence type="ECO:0000313" key="1">
    <source>
        <dbReference type="EMBL" id="WUO51322.1"/>
    </source>
</evidence>
<dbReference type="Proteomes" id="UP001432075">
    <property type="component" value="Plasmid unnamed1"/>
</dbReference>
<reference evidence="1" key="1">
    <citation type="submission" date="2022-10" db="EMBL/GenBank/DDBJ databases">
        <title>The complete genomes of actinobacterial strains from the NBC collection.</title>
        <authorList>
            <person name="Joergensen T.S."/>
            <person name="Alvarez Arevalo M."/>
            <person name="Sterndorff E.B."/>
            <person name="Faurdal D."/>
            <person name="Vuksanovic O."/>
            <person name="Mourched A.-S."/>
            <person name="Charusanti P."/>
            <person name="Shaw S."/>
            <person name="Blin K."/>
            <person name="Weber T."/>
        </authorList>
    </citation>
    <scope>NUCLEOTIDE SEQUENCE</scope>
    <source>
        <strain evidence="1">NBC_00283</strain>
        <plasmid evidence="1">unnamed1</plasmid>
    </source>
</reference>
<dbReference type="InterPro" id="IPR011989">
    <property type="entry name" value="ARM-like"/>
</dbReference>
<dbReference type="InterPro" id="IPR016024">
    <property type="entry name" value="ARM-type_fold"/>
</dbReference>
<organism evidence="1 2">
    <name type="scientific">Streptomyces goshikiensis</name>
    <dbReference type="NCBI Taxonomy" id="1942"/>
    <lineage>
        <taxon>Bacteria</taxon>
        <taxon>Bacillati</taxon>
        <taxon>Actinomycetota</taxon>
        <taxon>Actinomycetes</taxon>
        <taxon>Kitasatosporales</taxon>
        <taxon>Streptomycetaceae</taxon>
        <taxon>Streptomyces</taxon>
    </lineage>
</organism>
<evidence type="ECO:0000313" key="2">
    <source>
        <dbReference type="Proteomes" id="UP001432075"/>
    </source>
</evidence>
<sequence>MLDGLDSVDWRGLEVADRDRSGAEVPKMLRRIGRADATTRQQAVDQAYIGLGDLLLAAEGVTEASTAALPFMVELALDPDTVARPDLIDLLAQLAGDGAAGEGDPGWPAAWQRQWRRLRGLLGDGDPATRRAALRLAADRTADLLERWHAEEDRSVRLALLPVLGEAAAAEDPAGGLVAEVRAVLEGVLGGEDRPLRVAAVLATAPLDPQAPLRAVPMLLELLTDPAFAPELDALSWCALDREYPYDRDDVTDRIVDVLEHDPAVAASLVAGLAAAGAGGRTRDAGLRRCALDEGWRLLVDRPGAAAPLLPVAAGMLADPDDDVRYKAVHLLAVLGRRAAPYADRLAALLDDPGESEFVDGTVGDLAYWALTRIGDPRALPGLVERLVAPYRDMQGRGYCPSDPRRPDVVDVLRPLRAHAPLLLPAVREALRDEVARKGWLVGELREVLRAWGEDPLLPGEEAPYPPAWQPPPPDAEQAEAAVLAFAAGGDRYGEFRSALASLTGHGRRPAPAVRAALAALRDAERRLSPYRDYRAFLDDEEIRPAIDAVLALP</sequence>
<protein>
    <submittedName>
        <fullName evidence="1">HEAT repeat domain-containing protein</fullName>
    </submittedName>
</protein>
<dbReference type="Pfam" id="PF13646">
    <property type="entry name" value="HEAT_2"/>
    <property type="match status" value="1"/>
</dbReference>
<accession>A0ABZ1RWS6</accession>
<gene>
    <name evidence="1" type="ORF">OHU17_36265</name>
</gene>
<dbReference type="RefSeq" id="WP_328777681.1">
    <property type="nucleotide sequence ID" value="NZ_CP108058.1"/>
</dbReference>
<keyword evidence="2" id="KW-1185">Reference proteome</keyword>
<dbReference type="Gene3D" id="1.25.10.10">
    <property type="entry name" value="Leucine-rich Repeat Variant"/>
    <property type="match status" value="1"/>
</dbReference>
<dbReference type="SUPFAM" id="SSF48371">
    <property type="entry name" value="ARM repeat"/>
    <property type="match status" value="1"/>
</dbReference>